<feature type="domain" description="RING-type" evidence="17">
    <location>
        <begin position="160"/>
        <end position="202"/>
    </location>
</feature>
<evidence type="ECO:0000256" key="11">
    <source>
        <dbReference type="ARBA" id="ARBA00022989"/>
    </source>
</evidence>
<dbReference type="GO" id="GO:0016020">
    <property type="term" value="C:membrane"/>
    <property type="evidence" value="ECO:0007669"/>
    <property type="project" value="UniProtKB-SubCell"/>
</dbReference>
<accession>A0A059DBB2</accession>
<evidence type="ECO:0000256" key="9">
    <source>
        <dbReference type="ARBA" id="ARBA00022786"/>
    </source>
</evidence>
<evidence type="ECO:0000256" key="12">
    <source>
        <dbReference type="ARBA" id="ARBA00023136"/>
    </source>
</evidence>
<keyword evidence="8 14" id="KW-0863">Zinc-finger</keyword>
<evidence type="ECO:0000256" key="7">
    <source>
        <dbReference type="ARBA" id="ARBA00022723"/>
    </source>
</evidence>
<dbReference type="AlphaFoldDB" id="A0A059DBB2"/>
<dbReference type="InterPro" id="IPR013083">
    <property type="entry name" value="Znf_RING/FYVE/PHD"/>
</dbReference>
<dbReference type="InterPro" id="IPR001841">
    <property type="entry name" value="Znf_RING"/>
</dbReference>
<comment type="similarity">
    <text evidence="13">Belongs to the RING-type zinc finger family. ATL subfamily.</text>
</comment>
<comment type="pathway">
    <text evidence="3">Protein modification; protein ubiquitination.</text>
</comment>
<dbReference type="Gene3D" id="3.30.40.10">
    <property type="entry name" value="Zinc/RING finger domain, C3HC4 (zinc finger)"/>
    <property type="match status" value="1"/>
</dbReference>
<sequence>MKVTTSHGSLRTHPRPEMSLFQSKIEQEQPNAARTPLRILSFSSPPLPLSSGGYQEQSTPSSSSSNKISPAVSFFIVVFAVVFFISAFLHLLIRFLTKNRYPPHIPESNRDPQGSGSNAFQGQLQQLFHLHDSGLDQAFINSLPVFRYKEIMGLKEPFDCAVCLCEFSEQDELRLLPLCSHAFHIDCIDTWLLSNSSCPLCRGSLYGHGIAIENPVFHFDEPREEDGLPAAGESGIPPARKPEESSILSSKRVFSVRLGKLRNSNGRAERKMGEASTSGSKLDSRRCYSMGSYQYVVCDMELQVASSPNRGDGGGSGGGSGSSLGITKRSGGREGNSNSDADTGEGKRISIGNRGESFSLVFISSSACIANVSERCCFSVHKRFDFTLLLSEFSCAAGSKDNPFCLRILGFLASEHEVLACGAYAHHSEKTKHRTFAEGLKSQPRRVT</sequence>
<gene>
    <name evidence="18" type="ORF">EUGRSUZ_B03954</name>
</gene>
<keyword evidence="12 16" id="KW-0472">Membrane</keyword>
<evidence type="ECO:0000256" key="15">
    <source>
        <dbReference type="SAM" id="MobiDB-lite"/>
    </source>
</evidence>
<comment type="subcellular location">
    <subcellularLocation>
        <location evidence="2">Membrane</location>
        <topology evidence="2">Single-pass membrane protein</topology>
    </subcellularLocation>
</comment>
<evidence type="ECO:0000256" key="4">
    <source>
        <dbReference type="ARBA" id="ARBA00012483"/>
    </source>
</evidence>
<feature type="compositionally biased region" description="Gly residues" evidence="15">
    <location>
        <begin position="311"/>
        <end position="322"/>
    </location>
</feature>
<evidence type="ECO:0000259" key="17">
    <source>
        <dbReference type="PROSITE" id="PS50089"/>
    </source>
</evidence>
<evidence type="ECO:0000256" key="5">
    <source>
        <dbReference type="ARBA" id="ARBA00022679"/>
    </source>
</evidence>
<evidence type="ECO:0000256" key="6">
    <source>
        <dbReference type="ARBA" id="ARBA00022692"/>
    </source>
</evidence>
<evidence type="ECO:0000256" key="8">
    <source>
        <dbReference type="ARBA" id="ARBA00022771"/>
    </source>
</evidence>
<reference evidence="18" key="1">
    <citation type="submission" date="2013-07" db="EMBL/GenBank/DDBJ databases">
        <title>The genome of Eucalyptus grandis.</title>
        <authorList>
            <person name="Schmutz J."/>
            <person name="Hayes R."/>
            <person name="Myburg A."/>
            <person name="Tuskan G."/>
            <person name="Grattapaglia D."/>
            <person name="Rokhsar D.S."/>
        </authorList>
    </citation>
    <scope>NUCLEOTIDE SEQUENCE</scope>
    <source>
        <tissue evidence="18">Leaf extractions</tissue>
    </source>
</reference>
<keyword evidence="10" id="KW-0862">Zinc</keyword>
<evidence type="ECO:0000256" key="2">
    <source>
        <dbReference type="ARBA" id="ARBA00004167"/>
    </source>
</evidence>
<feature type="transmembrane region" description="Helical" evidence="16">
    <location>
        <begin position="71"/>
        <end position="93"/>
    </location>
</feature>
<dbReference type="GO" id="GO:0061630">
    <property type="term" value="F:ubiquitin protein ligase activity"/>
    <property type="evidence" value="ECO:0007669"/>
    <property type="project" value="UniProtKB-EC"/>
</dbReference>
<dbReference type="SMART" id="SM00184">
    <property type="entry name" value="RING"/>
    <property type="match status" value="1"/>
</dbReference>
<dbReference type="Gramene" id="KCW87500">
    <property type="protein sequence ID" value="KCW87500"/>
    <property type="gene ID" value="EUGRSUZ_B03954"/>
</dbReference>
<evidence type="ECO:0000256" key="16">
    <source>
        <dbReference type="SAM" id="Phobius"/>
    </source>
</evidence>
<feature type="region of interest" description="Disordered" evidence="15">
    <location>
        <begin position="223"/>
        <end position="248"/>
    </location>
</feature>
<evidence type="ECO:0000256" key="3">
    <source>
        <dbReference type="ARBA" id="ARBA00004906"/>
    </source>
</evidence>
<name>A0A059DBB2_EUCGR</name>
<evidence type="ECO:0000256" key="14">
    <source>
        <dbReference type="PROSITE-ProRule" id="PRU00175"/>
    </source>
</evidence>
<evidence type="ECO:0000313" key="18">
    <source>
        <dbReference type="EMBL" id="KCW87500.1"/>
    </source>
</evidence>
<feature type="region of interest" description="Disordered" evidence="15">
    <location>
        <begin position="307"/>
        <end position="348"/>
    </location>
</feature>
<dbReference type="EC" id="2.3.2.27" evidence="4"/>
<keyword evidence="6 16" id="KW-0812">Transmembrane</keyword>
<evidence type="ECO:0000256" key="1">
    <source>
        <dbReference type="ARBA" id="ARBA00000900"/>
    </source>
</evidence>
<keyword evidence="5" id="KW-0808">Transferase</keyword>
<dbReference type="Pfam" id="PF13639">
    <property type="entry name" value="zf-RING_2"/>
    <property type="match status" value="1"/>
</dbReference>
<proteinExistence type="inferred from homology"/>
<keyword evidence="9" id="KW-0833">Ubl conjugation pathway</keyword>
<feature type="compositionally biased region" description="Polar residues" evidence="15">
    <location>
        <begin position="20"/>
        <end position="32"/>
    </location>
</feature>
<dbReference type="FunFam" id="3.30.40.10:FF:000231">
    <property type="entry name" value="RING-H2 finger protein ATL46"/>
    <property type="match status" value="1"/>
</dbReference>
<keyword evidence="7" id="KW-0479">Metal-binding</keyword>
<dbReference type="GO" id="GO:0008270">
    <property type="term" value="F:zinc ion binding"/>
    <property type="evidence" value="ECO:0007669"/>
    <property type="project" value="UniProtKB-KW"/>
</dbReference>
<dbReference type="PROSITE" id="PS50089">
    <property type="entry name" value="ZF_RING_2"/>
    <property type="match status" value="1"/>
</dbReference>
<comment type="catalytic activity">
    <reaction evidence="1">
        <text>S-ubiquitinyl-[E2 ubiquitin-conjugating enzyme]-L-cysteine + [acceptor protein]-L-lysine = [E2 ubiquitin-conjugating enzyme]-L-cysteine + N(6)-ubiquitinyl-[acceptor protein]-L-lysine.</text>
        <dbReference type="EC" id="2.3.2.27"/>
    </reaction>
</comment>
<dbReference type="InParanoid" id="A0A059DBB2"/>
<dbReference type="eggNOG" id="KOG0800">
    <property type="taxonomic scope" value="Eukaryota"/>
</dbReference>
<evidence type="ECO:0000256" key="13">
    <source>
        <dbReference type="ARBA" id="ARBA00024209"/>
    </source>
</evidence>
<dbReference type="SUPFAM" id="SSF57850">
    <property type="entry name" value="RING/U-box"/>
    <property type="match status" value="1"/>
</dbReference>
<feature type="region of interest" description="Disordered" evidence="15">
    <location>
        <begin position="1"/>
        <end position="32"/>
    </location>
</feature>
<organism evidence="18">
    <name type="scientific">Eucalyptus grandis</name>
    <name type="common">Flooded gum</name>
    <dbReference type="NCBI Taxonomy" id="71139"/>
    <lineage>
        <taxon>Eukaryota</taxon>
        <taxon>Viridiplantae</taxon>
        <taxon>Streptophyta</taxon>
        <taxon>Embryophyta</taxon>
        <taxon>Tracheophyta</taxon>
        <taxon>Spermatophyta</taxon>
        <taxon>Magnoliopsida</taxon>
        <taxon>eudicotyledons</taxon>
        <taxon>Gunneridae</taxon>
        <taxon>Pentapetalae</taxon>
        <taxon>rosids</taxon>
        <taxon>malvids</taxon>
        <taxon>Myrtales</taxon>
        <taxon>Myrtaceae</taxon>
        <taxon>Myrtoideae</taxon>
        <taxon>Eucalypteae</taxon>
        <taxon>Eucalyptus</taxon>
    </lineage>
</organism>
<evidence type="ECO:0000256" key="10">
    <source>
        <dbReference type="ARBA" id="ARBA00022833"/>
    </source>
</evidence>
<protein>
    <recommendedName>
        <fullName evidence="4">RING-type E3 ubiquitin transferase</fullName>
        <ecNumber evidence="4">2.3.2.27</ecNumber>
    </recommendedName>
</protein>
<keyword evidence="11 16" id="KW-1133">Transmembrane helix</keyword>
<dbReference type="PANTHER" id="PTHR45768">
    <property type="entry name" value="E3 UBIQUITIN-PROTEIN LIGASE RNF13-LIKE"/>
    <property type="match status" value="1"/>
</dbReference>
<dbReference type="EMBL" id="KK198754">
    <property type="protein sequence ID" value="KCW87500.1"/>
    <property type="molecule type" value="Genomic_DNA"/>
</dbReference>
<dbReference type="PANTHER" id="PTHR45768:SF54">
    <property type="entry name" value="RING-H2 FINGER PROTEIN ATL47-LIKE"/>
    <property type="match status" value="1"/>
</dbReference>
<dbReference type="CDD" id="cd16461">
    <property type="entry name" value="RING-H2_EL5-like"/>
    <property type="match status" value="1"/>
</dbReference>